<name>A0ABW9U1V1_9BACL</name>
<evidence type="ECO:0000259" key="1">
    <source>
        <dbReference type="Pfam" id="PF07833"/>
    </source>
</evidence>
<evidence type="ECO:0000313" key="3">
    <source>
        <dbReference type="Proteomes" id="UP000467637"/>
    </source>
</evidence>
<dbReference type="InterPro" id="IPR012854">
    <property type="entry name" value="Cu_amine_oxidase-like_N"/>
</dbReference>
<comment type="caution">
    <text evidence="2">The sequence shown here is derived from an EMBL/GenBank/DDBJ whole genome shotgun (WGS) entry which is preliminary data.</text>
</comment>
<dbReference type="EMBL" id="WSEM01000005">
    <property type="protein sequence ID" value="MVQ34062.1"/>
    <property type="molecule type" value="Genomic_DNA"/>
</dbReference>
<feature type="domain" description="Copper amine oxidase-like N-terminal" evidence="1">
    <location>
        <begin position="61"/>
        <end position="98"/>
    </location>
</feature>
<keyword evidence="3" id="KW-1185">Reference proteome</keyword>
<sequence>MSIGKWESDHTVGKWKAGTVGFVCGALFFSGLTYAATDAVGIDVYFRKLQYYFDGENKQPPKDLQGFIYKDTTYVPLRFLSESLGKPVSWDDATSSIYVGDKPVQNPTSGSGALQVFPKDNPWNTDISSYPVHQKSAQYLSSIGLNTSLHADFGTMWEGAPIGIPYTIVGGDQPKVNVTFTDYGDESDPGPYPIPPNAPIEGGPNSDGDRHVIVVDKDNQYLYELYNAHPTADGWQASNGAKWDLKSNALRTKYWTSADAAGLPVFPGLVRYDEASTGEINHALRFTVRKTQKGFIAPATHYASSSTDPNLPPMGLRLRLRNDFDISGYSKANQAILRAMKKYGMIVADNGSDLYVSGAPDPKWDDDDLSKLSKLKGSDFEVVDTGPIEK</sequence>
<dbReference type="Pfam" id="PF07833">
    <property type="entry name" value="Cu_amine_oxidN1"/>
    <property type="match status" value="1"/>
</dbReference>
<evidence type="ECO:0000313" key="2">
    <source>
        <dbReference type="EMBL" id="MVQ34062.1"/>
    </source>
</evidence>
<protein>
    <recommendedName>
        <fullName evidence="1">Copper amine oxidase-like N-terminal domain-containing protein</fullName>
    </recommendedName>
</protein>
<accession>A0ABW9U1V1</accession>
<gene>
    <name evidence="2" type="ORF">GON05_05290</name>
</gene>
<reference evidence="2 3" key="1">
    <citation type="submission" date="2019-12" db="EMBL/GenBank/DDBJ databases">
        <authorList>
            <person name="Huq M.A."/>
        </authorList>
    </citation>
    <scope>NUCLEOTIDE SEQUENCE [LARGE SCALE GENOMIC DNA]</scope>
    <source>
        <strain evidence="2 3">MAH-34</strain>
    </source>
</reference>
<organism evidence="2 3">
    <name type="scientific">Paenibacillus anseongense</name>
    <dbReference type="NCBI Taxonomy" id="2682845"/>
    <lineage>
        <taxon>Bacteria</taxon>
        <taxon>Bacillati</taxon>
        <taxon>Bacillota</taxon>
        <taxon>Bacilli</taxon>
        <taxon>Bacillales</taxon>
        <taxon>Paenibacillaceae</taxon>
        <taxon>Paenibacillus</taxon>
    </lineage>
</organism>
<dbReference type="InterPro" id="IPR036582">
    <property type="entry name" value="Mao_N_sf"/>
</dbReference>
<dbReference type="SUPFAM" id="SSF55383">
    <property type="entry name" value="Copper amine oxidase, domain N"/>
    <property type="match status" value="1"/>
</dbReference>
<proteinExistence type="predicted"/>
<dbReference type="Proteomes" id="UP000467637">
    <property type="component" value="Unassembled WGS sequence"/>
</dbReference>